<dbReference type="Pfam" id="PF08123">
    <property type="entry name" value="DOT1"/>
    <property type="match status" value="1"/>
</dbReference>
<dbReference type="SUPFAM" id="SSF53335">
    <property type="entry name" value="S-adenosyl-L-methionine-dependent methyltransferases"/>
    <property type="match status" value="1"/>
</dbReference>
<evidence type="ECO:0000256" key="3">
    <source>
        <dbReference type="ARBA" id="ARBA00022691"/>
    </source>
</evidence>
<name>A0A0F9PZF7_9ZZZZ</name>
<dbReference type="PANTHER" id="PTHR13610:SF11">
    <property type="entry name" value="METHYLTRANSFERASE DOMAIN-CONTAINING PROTEIN"/>
    <property type="match status" value="1"/>
</dbReference>
<keyword evidence="3" id="KW-0949">S-adenosyl-L-methionine</keyword>
<gene>
    <name evidence="5" type="ORF">LCGC14_0767290</name>
</gene>
<reference evidence="5" key="1">
    <citation type="journal article" date="2015" name="Nature">
        <title>Complex archaea that bridge the gap between prokaryotes and eukaryotes.</title>
        <authorList>
            <person name="Spang A."/>
            <person name="Saw J.H."/>
            <person name="Jorgensen S.L."/>
            <person name="Zaremba-Niedzwiedzka K."/>
            <person name="Martijn J."/>
            <person name="Lind A.E."/>
            <person name="van Eijk R."/>
            <person name="Schleper C."/>
            <person name="Guy L."/>
            <person name="Ettema T.J."/>
        </authorList>
    </citation>
    <scope>NUCLEOTIDE SEQUENCE</scope>
</reference>
<evidence type="ECO:0000256" key="1">
    <source>
        <dbReference type="ARBA" id="ARBA00022603"/>
    </source>
</evidence>
<dbReference type="GO" id="GO:0031151">
    <property type="term" value="F:histone H3K79 methyltransferase activity"/>
    <property type="evidence" value="ECO:0007669"/>
    <property type="project" value="InterPro"/>
</dbReference>
<evidence type="ECO:0000313" key="5">
    <source>
        <dbReference type="EMBL" id="KKN37055.1"/>
    </source>
</evidence>
<organism evidence="5">
    <name type="scientific">marine sediment metagenome</name>
    <dbReference type="NCBI Taxonomy" id="412755"/>
    <lineage>
        <taxon>unclassified sequences</taxon>
        <taxon>metagenomes</taxon>
        <taxon>ecological metagenomes</taxon>
    </lineage>
</organism>
<dbReference type="PANTHER" id="PTHR13610">
    <property type="entry name" value="METHYLTRANSFERASE DOMAIN-CONTAINING PROTEIN"/>
    <property type="match status" value="1"/>
</dbReference>
<dbReference type="InterPro" id="IPR029063">
    <property type="entry name" value="SAM-dependent_MTases_sf"/>
</dbReference>
<evidence type="ECO:0000256" key="2">
    <source>
        <dbReference type="ARBA" id="ARBA00022679"/>
    </source>
</evidence>
<feature type="domain" description="DOT1" evidence="4">
    <location>
        <begin position="41"/>
        <end position="147"/>
    </location>
</feature>
<keyword evidence="2" id="KW-0808">Transferase</keyword>
<protein>
    <recommendedName>
        <fullName evidence="4">DOT1 domain-containing protein</fullName>
    </recommendedName>
</protein>
<dbReference type="GO" id="GO:0032259">
    <property type="term" value="P:methylation"/>
    <property type="evidence" value="ECO:0007669"/>
    <property type="project" value="UniProtKB-KW"/>
</dbReference>
<evidence type="ECO:0000259" key="4">
    <source>
        <dbReference type="Pfam" id="PF08123"/>
    </source>
</evidence>
<keyword evidence="1" id="KW-0489">Methyltransferase</keyword>
<dbReference type="Gene3D" id="3.40.50.150">
    <property type="entry name" value="Vaccinia Virus protein VP39"/>
    <property type="match status" value="1"/>
</dbReference>
<accession>A0A0F9PZF7</accession>
<sequence length="149" mass="17496">MYDREYEKFHSQLDLPFLETKKKYLLYIFRALENHFGLEKNSKQIFIDLGSGIGQVVIFSELNYGVKSIGIEIDPTQIKEAKNTIKSLKRGIQQKKRNLRKIRIIQGDFYTLSLKKCDFIYIYSLPTMQKYLKHVFKTAKNGAIIISHI</sequence>
<dbReference type="InterPro" id="IPR025789">
    <property type="entry name" value="DOT1_dom"/>
</dbReference>
<dbReference type="EMBL" id="LAZR01001924">
    <property type="protein sequence ID" value="KKN37055.1"/>
    <property type="molecule type" value="Genomic_DNA"/>
</dbReference>
<comment type="caution">
    <text evidence="5">The sequence shown here is derived from an EMBL/GenBank/DDBJ whole genome shotgun (WGS) entry which is preliminary data.</text>
</comment>
<dbReference type="CDD" id="cd02440">
    <property type="entry name" value="AdoMet_MTases"/>
    <property type="match status" value="1"/>
</dbReference>
<dbReference type="InterPro" id="IPR026170">
    <property type="entry name" value="FAM173A/B"/>
</dbReference>
<proteinExistence type="predicted"/>
<dbReference type="AlphaFoldDB" id="A0A0F9PZF7"/>